<dbReference type="EMBL" id="KZ308371">
    <property type="protein sequence ID" value="KAG8228398.1"/>
    <property type="molecule type" value="Genomic_DNA"/>
</dbReference>
<evidence type="ECO:0000256" key="10">
    <source>
        <dbReference type="ARBA" id="ARBA00048167"/>
    </source>
</evidence>
<feature type="binding site" evidence="11">
    <location>
        <position position="77"/>
    </location>
    <ligand>
        <name>S-adenosyl-L-methionine</name>
        <dbReference type="ChEBI" id="CHEBI:59789"/>
    </ligand>
</feature>
<comment type="catalytic activity">
    <reaction evidence="9">
        <text>N-terminal L-prolyl-L-prolyl-L-lysyl-[protein] + 2 S-adenosyl-L-methionine = N-terminal N,N-dimethyl-L-prolyl-L-prolyl-L-lysyl-[protein] + 2 S-adenosyl-L-homocysteine + 2 H(+)</text>
        <dbReference type="Rhea" id="RHEA:54736"/>
        <dbReference type="Rhea" id="RHEA-COMP:13787"/>
        <dbReference type="Rhea" id="RHEA-COMP:13974"/>
        <dbReference type="ChEBI" id="CHEBI:15378"/>
        <dbReference type="ChEBI" id="CHEBI:57856"/>
        <dbReference type="ChEBI" id="CHEBI:59789"/>
        <dbReference type="ChEBI" id="CHEBI:138059"/>
        <dbReference type="ChEBI" id="CHEBI:138318"/>
        <dbReference type="EC" id="2.1.1.244"/>
    </reaction>
</comment>
<dbReference type="AlphaFoldDB" id="A0A8K0K5Q5"/>
<organism evidence="12 13">
    <name type="scientific">Ladona fulva</name>
    <name type="common">Scarce chaser dragonfly</name>
    <name type="synonym">Libellula fulva</name>
    <dbReference type="NCBI Taxonomy" id="123851"/>
    <lineage>
        <taxon>Eukaryota</taxon>
        <taxon>Metazoa</taxon>
        <taxon>Ecdysozoa</taxon>
        <taxon>Arthropoda</taxon>
        <taxon>Hexapoda</taxon>
        <taxon>Insecta</taxon>
        <taxon>Pterygota</taxon>
        <taxon>Palaeoptera</taxon>
        <taxon>Odonata</taxon>
        <taxon>Epiprocta</taxon>
        <taxon>Anisoptera</taxon>
        <taxon>Libelluloidea</taxon>
        <taxon>Libellulidae</taxon>
        <taxon>Ladona</taxon>
    </lineage>
</organism>
<dbReference type="GO" id="GO:0005737">
    <property type="term" value="C:cytoplasm"/>
    <property type="evidence" value="ECO:0007669"/>
    <property type="project" value="TreeGrafter"/>
</dbReference>
<dbReference type="OrthoDB" id="1298661at2759"/>
<evidence type="ECO:0000256" key="11">
    <source>
        <dbReference type="PIRSR" id="PIRSR016958-1"/>
    </source>
</evidence>
<evidence type="ECO:0000256" key="8">
    <source>
        <dbReference type="ARBA" id="ARBA00047306"/>
    </source>
</evidence>
<proteinExistence type="inferred from homology"/>
<dbReference type="Proteomes" id="UP000792457">
    <property type="component" value="Unassembled WGS sequence"/>
</dbReference>
<comment type="catalytic activity">
    <reaction evidence="8">
        <text>N-terminal L-seryl-L-prolyl-L-lysyl-[protein] + 3 S-adenosyl-L-methionine = N-terminal N,N,N-trimethyl-L-seryl-L-prolyl-L-lysyl-[protein] + 3 S-adenosyl-L-homocysteine + 3 H(+)</text>
        <dbReference type="Rhea" id="RHEA:54724"/>
        <dbReference type="Rhea" id="RHEA-COMP:13789"/>
        <dbReference type="Rhea" id="RHEA-COMP:13973"/>
        <dbReference type="ChEBI" id="CHEBI:15378"/>
        <dbReference type="ChEBI" id="CHEBI:57856"/>
        <dbReference type="ChEBI" id="CHEBI:59789"/>
        <dbReference type="ChEBI" id="CHEBI:138061"/>
        <dbReference type="ChEBI" id="CHEBI:138317"/>
        <dbReference type="EC" id="2.1.1.244"/>
    </reaction>
</comment>
<dbReference type="GO" id="GO:0032259">
    <property type="term" value="P:methylation"/>
    <property type="evidence" value="ECO:0007669"/>
    <property type="project" value="UniProtKB-KW"/>
</dbReference>
<reference evidence="12" key="1">
    <citation type="submission" date="2013-04" db="EMBL/GenBank/DDBJ databases">
        <authorList>
            <person name="Qu J."/>
            <person name="Murali S.C."/>
            <person name="Bandaranaike D."/>
            <person name="Bellair M."/>
            <person name="Blankenburg K."/>
            <person name="Chao H."/>
            <person name="Dinh H."/>
            <person name="Doddapaneni H."/>
            <person name="Downs B."/>
            <person name="Dugan-Rocha S."/>
            <person name="Elkadiri S."/>
            <person name="Gnanaolivu R.D."/>
            <person name="Hernandez B."/>
            <person name="Javaid M."/>
            <person name="Jayaseelan J.C."/>
            <person name="Lee S."/>
            <person name="Li M."/>
            <person name="Ming W."/>
            <person name="Munidasa M."/>
            <person name="Muniz J."/>
            <person name="Nguyen L."/>
            <person name="Ongeri F."/>
            <person name="Osuji N."/>
            <person name="Pu L.-L."/>
            <person name="Puazo M."/>
            <person name="Qu C."/>
            <person name="Quiroz J."/>
            <person name="Raj R."/>
            <person name="Weissenberger G."/>
            <person name="Xin Y."/>
            <person name="Zou X."/>
            <person name="Han Y."/>
            <person name="Richards S."/>
            <person name="Worley K."/>
            <person name="Muzny D."/>
            <person name="Gibbs R."/>
        </authorList>
    </citation>
    <scope>NUCLEOTIDE SEQUENCE</scope>
    <source>
        <strain evidence="12">Sampled in the wild</strain>
    </source>
</reference>
<keyword evidence="2" id="KW-0489">Methyltransferase</keyword>
<dbReference type="PANTHER" id="PTHR12753">
    <property type="entry name" value="AD-003 - RELATED"/>
    <property type="match status" value="1"/>
</dbReference>
<dbReference type="Gene3D" id="3.40.50.150">
    <property type="entry name" value="Vaccinia Virus protein VP39"/>
    <property type="match status" value="1"/>
</dbReference>
<keyword evidence="13" id="KW-1185">Reference proteome</keyword>
<reference evidence="12" key="2">
    <citation type="submission" date="2017-10" db="EMBL/GenBank/DDBJ databases">
        <title>Ladona fulva Genome sequencing and assembly.</title>
        <authorList>
            <person name="Murali S."/>
            <person name="Richards S."/>
            <person name="Bandaranaike D."/>
            <person name="Bellair M."/>
            <person name="Blankenburg K."/>
            <person name="Chao H."/>
            <person name="Dinh H."/>
            <person name="Doddapaneni H."/>
            <person name="Dugan-Rocha S."/>
            <person name="Elkadiri S."/>
            <person name="Gnanaolivu R."/>
            <person name="Hernandez B."/>
            <person name="Skinner E."/>
            <person name="Javaid M."/>
            <person name="Lee S."/>
            <person name="Li M."/>
            <person name="Ming W."/>
            <person name="Munidasa M."/>
            <person name="Muniz J."/>
            <person name="Nguyen L."/>
            <person name="Hughes D."/>
            <person name="Osuji N."/>
            <person name="Pu L.-L."/>
            <person name="Puazo M."/>
            <person name="Qu C."/>
            <person name="Quiroz J."/>
            <person name="Raj R."/>
            <person name="Weissenberger G."/>
            <person name="Xin Y."/>
            <person name="Zou X."/>
            <person name="Han Y."/>
            <person name="Worley K."/>
            <person name="Muzny D."/>
            <person name="Gibbs R."/>
        </authorList>
    </citation>
    <scope>NUCLEOTIDE SEQUENCE</scope>
    <source>
        <strain evidence="12">Sampled in the wild</strain>
    </source>
</reference>
<evidence type="ECO:0000256" key="9">
    <source>
        <dbReference type="ARBA" id="ARBA00047885"/>
    </source>
</evidence>
<evidence type="ECO:0000256" key="6">
    <source>
        <dbReference type="ARBA" id="ARBA00039449"/>
    </source>
</evidence>
<evidence type="ECO:0000256" key="7">
    <source>
        <dbReference type="ARBA" id="ARBA00043129"/>
    </source>
</evidence>
<evidence type="ECO:0000313" key="12">
    <source>
        <dbReference type="EMBL" id="KAG8228398.1"/>
    </source>
</evidence>
<feature type="binding site" evidence="11">
    <location>
        <begin position="126"/>
        <end position="127"/>
    </location>
    <ligand>
        <name>S-adenosyl-L-methionine</name>
        <dbReference type="ChEBI" id="CHEBI:59789"/>
    </ligand>
</feature>
<dbReference type="SUPFAM" id="SSF53335">
    <property type="entry name" value="S-adenosyl-L-methionine-dependent methyltransferases"/>
    <property type="match status" value="1"/>
</dbReference>
<feature type="binding site" evidence="11">
    <location>
        <position position="82"/>
    </location>
    <ligand>
        <name>S-adenosyl-L-methionine</name>
        <dbReference type="ChEBI" id="CHEBI:59789"/>
    </ligand>
</feature>
<evidence type="ECO:0000256" key="3">
    <source>
        <dbReference type="ARBA" id="ARBA00022679"/>
    </source>
</evidence>
<dbReference type="FunFam" id="3.40.50.150:FF:000025">
    <property type="entry name" value="N-terminal Xaa-Pro-Lys N-methyltransferase 1"/>
    <property type="match status" value="1"/>
</dbReference>
<protein>
    <recommendedName>
        <fullName evidence="6">Alpha N-terminal protein methyltransferase 1</fullName>
        <ecNumber evidence="5">2.1.1.244</ecNumber>
    </recommendedName>
    <alternativeName>
        <fullName evidence="7">X-Pro-Lys N-terminal protein methyltransferase 1</fullName>
    </alternativeName>
</protein>
<comment type="similarity">
    <text evidence="1">Belongs to the methyltransferase superfamily. NTM1 family.</text>
</comment>
<dbReference type="CDD" id="cd02440">
    <property type="entry name" value="AdoMet_MTases"/>
    <property type="match status" value="1"/>
</dbReference>
<dbReference type="Pfam" id="PF05891">
    <property type="entry name" value="Methyltransf_PK"/>
    <property type="match status" value="1"/>
</dbReference>
<feature type="binding site" evidence="11">
    <location>
        <position position="142"/>
    </location>
    <ligand>
        <name>S-adenosyl-L-methionine</name>
        <dbReference type="ChEBI" id="CHEBI:59789"/>
    </ligand>
</feature>
<keyword evidence="3" id="KW-0808">Transferase</keyword>
<dbReference type="EC" id="2.1.1.244" evidence="5"/>
<keyword evidence="4 11" id="KW-0949">S-adenosyl-L-methionine</keyword>
<accession>A0A8K0K5Q5</accession>
<evidence type="ECO:0000313" key="13">
    <source>
        <dbReference type="Proteomes" id="UP000792457"/>
    </source>
</evidence>
<dbReference type="PANTHER" id="PTHR12753:SF0">
    <property type="entry name" value="ALPHA N-TERMINAL PROTEIN METHYLTRANSFERASE 1"/>
    <property type="match status" value="1"/>
</dbReference>
<evidence type="ECO:0000256" key="4">
    <source>
        <dbReference type="ARBA" id="ARBA00022691"/>
    </source>
</evidence>
<dbReference type="GO" id="GO:0071885">
    <property type="term" value="F:N-terminal protein N-methyltransferase activity"/>
    <property type="evidence" value="ECO:0007669"/>
    <property type="project" value="UniProtKB-EC"/>
</dbReference>
<dbReference type="PIRSF" id="PIRSF016958">
    <property type="entry name" value="DUF858_MeTrfase_lik"/>
    <property type="match status" value="1"/>
</dbReference>
<sequence>MGSTLKESDELVNGEESDGSFYSNAANYWSKVPPTVDGMLGGFGVISHTDISGSEKFLKLIYKWPNPPGNRTAVDCGAGIGRITKCLLQNHFENIDLVEQNPNFLEEAKKSLSNCKKIGSYFPIGLQNFIPEAGKYDVIWCQWVLGHLTDEDFMKFFQRCREGLSNDGVIVVKENISADEVVRDDLDSSVTRPLKALKSLLHQAGLKILLNHRQRKFPSGLLEVRMLALRPAPVSIADGGDLNSQENSMEAG</sequence>
<evidence type="ECO:0000256" key="2">
    <source>
        <dbReference type="ARBA" id="ARBA00022603"/>
    </source>
</evidence>
<dbReference type="InterPro" id="IPR008576">
    <property type="entry name" value="MeTrfase_NTM1"/>
</dbReference>
<comment type="caution">
    <text evidence="12">The sequence shown here is derived from an EMBL/GenBank/DDBJ whole genome shotgun (WGS) entry which is preliminary data.</text>
</comment>
<dbReference type="InterPro" id="IPR029063">
    <property type="entry name" value="SAM-dependent_MTases_sf"/>
</dbReference>
<name>A0A8K0K5Q5_LADFU</name>
<evidence type="ECO:0000256" key="1">
    <source>
        <dbReference type="ARBA" id="ARBA00009059"/>
    </source>
</evidence>
<comment type="catalytic activity">
    <reaction evidence="10">
        <text>N-terminal L-alanyl-L-prolyl-L-lysyl-[protein] + 3 S-adenosyl-L-methionine = N-terminal N,N,N-trimethyl-L-alanyl-L-prolyl-L-lysyl-[protein] + 3 S-adenosyl-L-homocysteine + 3 H(+)</text>
        <dbReference type="Rhea" id="RHEA:54712"/>
        <dbReference type="Rhea" id="RHEA-COMP:13785"/>
        <dbReference type="Rhea" id="RHEA-COMP:13971"/>
        <dbReference type="ChEBI" id="CHEBI:15378"/>
        <dbReference type="ChEBI" id="CHEBI:57856"/>
        <dbReference type="ChEBI" id="CHEBI:59789"/>
        <dbReference type="ChEBI" id="CHEBI:138057"/>
        <dbReference type="ChEBI" id="CHEBI:138315"/>
        <dbReference type="EC" id="2.1.1.244"/>
    </reaction>
</comment>
<evidence type="ECO:0000256" key="5">
    <source>
        <dbReference type="ARBA" id="ARBA00039112"/>
    </source>
</evidence>
<gene>
    <name evidence="12" type="ORF">J437_LFUL003870</name>
</gene>